<evidence type="ECO:0000256" key="3">
    <source>
        <dbReference type="ARBA" id="ARBA00022475"/>
    </source>
</evidence>
<dbReference type="EMBL" id="BDQX01000269">
    <property type="protein sequence ID" value="GBG09765.1"/>
    <property type="molecule type" value="Genomic_DNA"/>
</dbReference>
<evidence type="ECO:0000256" key="7">
    <source>
        <dbReference type="RuleBase" id="RU363032"/>
    </source>
</evidence>
<reference evidence="9 10" key="1">
    <citation type="submission" date="2017-08" db="EMBL/GenBank/DDBJ databases">
        <title>Substantial Increase in Enzyme Production by Combined Drug-Resistance Mutations in Paenibacillus agaridevorans.</title>
        <authorList>
            <person name="Tanaka Y."/>
            <person name="Funane K."/>
            <person name="Hosaka T."/>
            <person name="Shiwa Y."/>
            <person name="Fujita N."/>
            <person name="Miyazaki T."/>
            <person name="Yoshikawa H."/>
            <person name="Murakami K."/>
            <person name="Kasahara K."/>
            <person name="Inaoka T."/>
            <person name="Hiraga Y."/>
            <person name="Ochi K."/>
        </authorList>
    </citation>
    <scope>NUCLEOTIDE SEQUENCE [LARGE SCALE GENOMIC DNA]</scope>
    <source>
        <strain evidence="9 10">T-3040</strain>
    </source>
</reference>
<sequence length="237" mass="25467">MKLDFEFIWTAFVALLGAVPTSLAITVVSVSCGFLIGTAVALSRHFRIPVISQVGTAYVTFIRGTPMITHLLLIYFGLPILVDAAAESLGIGFRSVSIPMIGFAYIAFSITAGAYMSEVVRSGLLAVNRGQLEAAYSVGMTTPQALRRIVLPQALAASLPNLSNMLIGMLHGSTLAFTVSVVEINAKAQIVATTNWKFFEAYLAAALLFWGLTFIIERLTALAEKRFRLNDRGGVSS</sequence>
<keyword evidence="5 7" id="KW-1133">Transmembrane helix</keyword>
<feature type="domain" description="ABC transmembrane type-1" evidence="8">
    <location>
        <begin position="19"/>
        <end position="220"/>
    </location>
</feature>
<dbReference type="InterPro" id="IPR010065">
    <property type="entry name" value="AA_ABC_transptr_permease_3TM"/>
</dbReference>
<dbReference type="Pfam" id="PF00528">
    <property type="entry name" value="BPD_transp_1"/>
    <property type="match status" value="1"/>
</dbReference>
<dbReference type="InterPro" id="IPR035906">
    <property type="entry name" value="MetI-like_sf"/>
</dbReference>
<evidence type="ECO:0000256" key="6">
    <source>
        <dbReference type="ARBA" id="ARBA00023136"/>
    </source>
</evidence>
<keyword evidence="6 7" id="KW-0472">Membrane</keyword>
<evidence type="ECO:0000256" key="1">
    <source>
        <dbReference type="ARBA" id="ARBA00004651"/>
    </source>
</evidence>
<evidence type="ECO:0000256" key="2">
    <source>
        <dbReference type="ARBA" id="ARBA00022448"/>
    </source>
</evidence>
<keyword evidence="3" id="KW-1003">Cell membrane</keyword>
<dbReference type="Proteomes" id="UP000245202">
    <property type="component" value="Unassembled WGS sequence"/>
</dbReference>
<dbReference type="CDD" id="cd06261">
    <property type="entry name" value="TM_PBP2"/>
    <property type="match status" value="1"/>
</dbReference>
<dbReference type="InterPro" id="IPR043429">
    <property type="entry name" value="ArtM/GltK/GlnP/TcyL/YhdX-like"/>
</dbReference>
<name>A0A2R5EUE2_9BACL</name>
<keyword evidence="4 7" id="KW-0812">Transmembrane</keyword>
<dbReference type="PANTHER" id="PTHR30614:SF43">
    <property type="entry name" value="L-CYSTINE TRANSPORT SYSTEM PERMEASE PROTEIN TCYM"/>
    <property type="match status" value="1"/>
</dbReference>
<evidence type="ECO:0000259" key="8">
    <source>
        <dbReference type="PROSITE" id="PS50928"/>
    </source>
</evidence>
<comment type="subcellular location">
    <subcellularLocation>
        <location evidence="1 7">Cell membrane</location>
        <topology evidence="1 7">Multi-pass membrane protein</topology>
    </subcellularLocation>
</comment>
<dbReference type="SUPFAM" id="SSF161098">
    <property type="entry name" value="MetI-like"/>
    <property type="match status" value="1"/>
</dbReference>
<dbReference type="NCBIfam" id="TIGR01726">
    <property type="entry name" value="HEQRo_perm_3TM"/>
    <property type="match status" value="1"/>
</dbReference>
<feature type="transmembrane region" description="Helical" evidence="7">
    <location>
        <begin position="7"/>
        <end position="36"/>
    </location>
</feature>
<keyword evidence="2 7" id="KW-0813">Transport</keyword>
<dbReference type="PANTHER" id="PTHR30614">
    <property type="entry name" value="MEMBRANE COMPONENT OF AMINO ACID ABC TRANSPORTER"/>
    <property type="match status" value="1"/>
</dbReference>
<feature type="transmembrane region" description="Helical" evidence="7">
    <location>
        <begin position="198"/>
        <end position="216"/>
    </location>
</feature>
<dbReference type="GO" id="GO:0006865">
    <property type="term" value="P:amino acid transport"/>
    <property type="evidence" value="ECO:0007669"/>
    <property type="project" value="TreeGrafter"/>
</dbReference>
<dbReference type="AlphaFoldDB" id="A0A2R5EUE2"/>
<dbReference type="RefSeq" id="WP_108994414.1">
    <property type="nucleotide sequence ID" value="NZ_BDQX01000269.1"/>
</dbReference>
<dbReference type="GO" id="GO:0043190">
    <property type="term" value="C:ATP-binding cassette (ABC) transporter complex"/>
    <property type="evidence" value="ECO:0007669"/>
    <property type="project" value="InterPro"/>
</dbReference>
<feature type="transmembrane region" description="Helical" evidence="7">
    <location>
        <begin position="98"/>
        <end position="116"/>
    </location>
</feature>
<protein>
    <submittedName>
        <fullName evidence="9">Cysteine ABC transporter permease</fullName>
    </submittedName>
</protein>
<comment type="caution">
    <text evidence="9">The sequence shown here is derived from an EMBL/GenBank/DDBJ whole genome shotgun (WGS) entry which is preliminary data.</text>
</comment>
<dbReference type="GO" id="GO:0022857">
    <property type="term" value="F:transmembrane transporter activity"/>
    <property type="evidence" value="ECO:0007669"/>
    <property type="project" value="InterPro"/>
</dbReference>
<evidence type="ECO:0000256" key="4">
    <source>
        <dbReference type="ARBA" id="ARBA00022692"/>
    </source>
</evidence>
<dbReference type="InterPro" id="IPR000515">
    <property type="entry name" value="MetI-like"/>
</dbReference>
<accession>A0A2R5EUE2</accession>
<organism evidence="9 10">
    <name type="scientific">Paenibacillus agaridevorans</name>
    <dbReference type="NCBI Taxonomy" id="171404"/>
    <lineage>
        <taxon>Bacteria</taxon>
        <taxon>Bacillati</taxon>
        <taxon>Bacillota</taxon>
        <taxon>Bacilli</taxon>
        <taxon>Bacillales</taxon>
        <taxon>Paenibacillaceae</taxon>
        <taxon>Paenibacillus</taxon>
    </lineage>
</organism>
<feature type="transmembrane region" description="Helical" evidence="7">
    <location>
        <begin position="165"/>
        <end position="186"/>
    </location>
</feature>
<keyword evidence="10" id="KW-1185">Reference proteome</keyword>
<feature type="transmembrane region" description="Helical" evidence="7">
    <location>
        <begin position="67"/>
        <end position="86"/>
    </location>
</feature>
<dbReference type="PROSITE" id="PS51257">
    <property type="entry name" value="PROKAR_LIPOPROTEIN"/>
    <property type="match status" value="1"/>
</dbReference>
<evidence type="ECO:0000256" key="5">
    <source>
        <dbReference type="ARBA" id="ARBA00022989"/>
    </source>
</evidence>
<dbReference type="PROSITE" id="PS50928">
    <property type="entry name" value="ABC_TM1"/>
    <property type="match status" value="1"/>
</dbReference>
<dbReference type="Gene3D" id="1.10.3720.10">
    <property type="entry name" value="MetI-like"/>
    <property type="match status" value="1"/>
</dbReference>
<gene>
    <name evidence="9" type="ORF">PAT3040_04429</name>
</gene>
<proteinExistence type="inferred from homology"/>
<evidence type="ECO:0000313" key="9">
    <source>
        <dbReference type="EMBL" id="GBG09765.1"/>
    </source>
</evidence>
<evidence type="ECO:0000313" key="10">
    <source>
        <dbReference type="Proteomes" id="UP000245202"/>
    </source>
</evidence>
<comment type="similarity">
    <text evidence="7">Belongs to the binding-protein-dependent transport system permease family.</text>
</comment>